<accession>A0A066W358</accession>
<reference evidence="1 2" key="1">
    <citation type="submission" date="2014-05" db="EMBL/GenBank/DDBJ databases">
        <title>Draft genome sequence of a rare smut relative, Tilletiaria anomala UBC 951.</title>
        <authorList>
            <consortium name="DOE Joint Genome Institute"/>
            <person name="Toome M."/>
            <person name="Kuo A."/>
            <person name="Henrissat B."/>
            <person name="Lipzen A."/>
            <person name="Tritt A."/>
            <person name="Yoshinaga Y."/>
            <person name="Zane M."/>
            <person name="Barry K."/>
            <person name="Grigoriev I.V."/>
            <person name="Spatafora J.W."/>
            <person name="Aimea M.C."/>
        </authorList>
    </citation>
    <scope>NUCLEOTIDE SEQUENCE [LARGE SCALE GENOMIC DNA]</scope>
    <source>
        <strain evidence="1 2">UBC 951</strain>
    </source>
</reference>
<protein>
    <recommendedName>
        <fullName evidence="3">Methyltransferase type 11 domain-containing protein</fullName>
    </recommendedName>
</protein>
<evidence type="ECO:0000313" key="2">
    <source>
        <dbReference type="Proteomes" id="UP000027361"/>
    </source>
</evidence>
<dbReference type="RefSeq" id="XP_013243714.1">
    <property type="nucleotide sequence ID" value="XM_013388260.1"/>
</dbReference>
<dbReference type="Proteomes" id="UP000027361">
    <property type="component" value="Unassembled WGS sequence"/>
</dbReference>
<evidence type="ECO:0000313" key="1">
    <source>
        <dbReference type="EMBL" id="KDN46978.1"/>
    </source>
</evidence>
<dbReference type="GeneID" id="25261219"/>
<dbReference type="HOGENOM" id="CLU_1378997_0_0_1"/>
<proteinExistence type="predicted"/>
<dbReference type="InterPro" id="IPR029063">
    <property type="entry name" value="SAM-dependent_MTases_sf"/>
</dbReference>
<dbReference type="AlphaFoldDB" id="A0A066W358"/>
<dbReference type="EMBL" id="JMSN01000032">
    <property type="protein sequence ID" value="KDN46978.1"/>
    <property type="molecule type" value="Genomic_DNA"/>
</dbReference>
<dbReference type="Gene3D" id="3.40.50.150">
    <property type="entry name" value="Vaccinia Virus protein VP39"/>
    <property type="match status" value="1"/>
</dbReference>
<comment type="caution">
    <text evidence="1">The sequence shown here is derived from an EMBL/GenBank/DDBJ whole genome shotgun (WGS) entry which is preliminary data.</text>
</comment>
<dbReference type="InParanoid" id="A0A066W358"/>
<sequence>MGLCSEPGIAKLVLLPYFGKVTGIELSSSILAKAIREPNYQSLDPALRPPPLQEVALEVLRLQRDSQTGTPGKLEYLEDNALTLKNCPAAHGAPSADVPEAARVDLIFACQAAHWLIPYSQLFPLIYMVPRPKGLIFFVGYSGLFLPAYPSLPVHSSATSVAANRRHTLATASEGTGAAETIDCVSGFESHPLSLGAV</sequence>
<evidence type="ECO:0008006" key="3">
    <source>
        <dbReference type="Google" id="ProtNLM"/>
    </source>
</evidence>
<name>A0A066W358_TILAU</name>
<gene>
    <name evidence="1" type="ORF">K437DRAFT_102494</name>
</gene>
<dbReference type="SUPFAM" id="SSF53335">
    <property type="entry name" value="S-adenosyl-L-methionine-dependent methyltransferases"/>
    <property type="match status" value="1"/>
</dbReference>
<organism evidence="1 2">
    <name type="scientific">Tilletiaria anomala (strain ATCC 24038 / CBS 436.72 / UBC 951)</name>
    <dbReference type="NCBI Taxonomy" id="1037660"/>
    <lineage>
        <taxon>Eukaryota</taxon>
        <taxon>Fungi</taxon>
        <taxon>Dikarya</taxon>
        <taxon>Basidiomycota</taxon>
        <taxon>Ustilaginomycotina</taxon>
        <taxon>Exobasidiomycetes</taxon>
        <taxon>Georgefischeriales</taxon>
        <taxon>Tilletiariaceae</taxon>
        <taxon>Tilletiaria</taxon>
    </lineage>
</organism>
<keyword evidence="2" id="KW-1185">Reference proteome</keyword>